<dbReference type="InterPro" id="IPR038717">
    <property type="entry name" value="Tc1-like_DDE_dom"/>
</dbReference>
<sequence>MALGASTRGTIFDSPYKLTSLACGVSPSTVTTVGRANIADLRSRLTYRRRTHMSRKAMRTAVFQRHEATWGEKVRQEIHRKFKEESDVTVAELQEALKSKYADFSMSITTLYRFLKAIGFSYRMNRGQRTIYEKEDIVSKREVYLRKIAEARNRGDCLIFIDETWVFDKMVKKRGWNDNNIPRFAPASMLEKYSCGRTAGKNKGRRAIVIAALGEDGVVPNCTKIIVSKNRSMDDDSDGDMDHLLFEAWLRDSIPHMVSWANGRQVTVVMDNAAYHSRQLEKVPSRSSTKAQITEFLRSKGIEVAEESPKADLIAELDHYVESRGGLARVRKYAVEEICDGLGVNLIRLPPFHPFFNPIELCWSQLKAHLTKYGKPSDKIETVKARAHHWLAEAPSSMASAWFRHIFREENDARAKQLIDAAAEDEAMETSSSLSLADVEYGSDISMESL</sequence>
<dbReference type="PANTHER" id="PTHR33939:SF1">
    <property type="entry name" value="DUF4371 DOMAIN-CONTAINING PROTEIN"/>
    <property type="match status" value="1"/>
</dbReference>
<keyword evidence="3" id="KW-1185">Reference proteome</keyword>
<gene>
    <name evidence="2" type="ORF">ANCCAN_03621</name>
</gene>
<dbReference type="GO" id="GO:0003676">
    <property type="term" value="F:nucleic acid binding"/>
    <property type="evidence" value="ECO:0007669"/>
    <property type="project" value="InterPro"/>
</dbReference>
<dbReference type="Pfam" id="PF13358">
    <property type="entry name" value="DDE_3"/>
    <property type="match status" value="1"/>
</dbReference>
<dbReference type="OrthoDB" id="5874348at2759"/>
<feature type="domain" description="Tc1-like transposase DDE" evidence="1">
    <location>
        <begin position="235"/>
        <end position="379"/>
    </location>
</feature>
<evidence type="ECO:0000313" key="2">
    <source>
        <dbReference type="EMBL" id="RCN50393.1"/>
    </source>
</evidence>
<evidence type="ECO:0000313" key="3">
    <source>
        <dbReference type="Proteomes" id="UP000252519"/>
    </source>
</evidence>
<dbReference type="EMBL" id="JOJR01000024">
    <property type="protein sequence ID" value="RCN50393.1"/>
    <property type="molecule type" value="Genomic_DNA"/>
</dbReference>
<proteinExistence type="predicted"/>
<comment type="caution">
    <text evidence="2">The sequence shown here is derived from an EMBL/GenBank/DDBJ whole genome shotgun (WGS) entry which is preliminary data.</text>
</comment>
<accession>A0A368H191</accession>
<dbReference type="AlphaFoldDB" id="A0A368H191"/>
<dbReference type="InterPro" id="IPR036397">
    <property type="entry name" value="RNaseH_sf"/>
</dbReference>
<organism evidence="2 3">
    <name type="scientific">Ancylostoma caninum</name>
    <name type="common">Dog hookworm</name>
    <dbReference type="NCBI Taxonomy" id="29170"/>
    <lineage>
        <taxon>Eukaryota</taxon>
        <taxon>Metazoa</taxon>
        <taxon>Ecdysozoa</taxon>
        <taxon>Nematoda</taxon>
        <taxon>Chromadorea</taxon>
        <taxon>Rhabditida</taxon>
        <taxon>Rhabditina</taxon>
        <taxon>Rhabditomorpha</taxon>
        <taxon>Strongyloidea</taxon>
        <taxon>Ancylostomatidae</taxon>
        <taxon>Ancylostomatinae</taxon>
        <taxon>Ancylostoma</taxon>
    </lineage>
</organism>
<dbReference type="Proteomes" id="UP000252519">
    <property type="component" value="Unassembled WGS sequence"/>
</dbReference>
<protein>
    <recommendedName>
        <fullName evidence="1">Tc1-like transposase DDE domain-containing protein</fullName>
    </recommendedName>
</protein>
<evidence type="ECO:0000259" key="1">
    <source>
        <dbReference type="Pfam" id="PF13358"/>
    </source>
</evidence>
<dbReference type="Gene3D" id="3.30.420.10">
    <property type="entry name" value="Ribonuclease H-like superfamily/Ribonuclease H"/>
    <property type="match status" value="1"/>
</dbReference>
<dbReference type="PANTHER" id="PTHR33939">
    <property type="entry name" value="PROTEIN CBG22215"/>
    <property type="match status" value="1"/>
</dbReference>
<name>A0A368H191_ANCCA</name>
<reference evidence="2 3" key="1">
    <citation type="submission" date="2014-10" db="EMBL/GenBank/DDBJ databases">
        <title>Draft genome of the hookworm Ancylostoma caninum.</title>
        <authorList>
            <person name="Mitreva M."/>
        </authorList>
    </citation>
    <scope>NUCLEOTIDE SEQUENCE [LARGE SCALE GENOMIC DNA]</scope>
    <source>
        <strain evidence="2 3">Baltimore</strain>
    </source>
</reference>